<dbReference type="InterPro" id="IPR018773">
    <property type="entry name" value="MeTrfase_reg_dom_prd"/>
</dbReference>
<keyword evidence="2" id="KW-0808">Transferase</keyword>
<sequence>MLEFCARHLRHDGLFYLNYNTYPGWHVRGLIRRLLLSRTRTGSSLRERALLAQEIAAQLAQSIRAGDHPFTQLLVRELDFVSEHHFSYIAHEYLAADNHAYWRSEFLRLVAEHGFEYVADADFSYPTGRVTAGAIPQCLEQSPSGLEVDDDAMDLLCYRQLHSPILCLAPLARRPHSLAEFSELTIASALSACATEGEGSNIFRHPSGYEVETRDSGMQAALTRLRTLWPNGMRIGDLFRDVESVMDDLRLLHQNGLIELRCLDAGETHGMAERLNRLEAQQGNYITTAYHTREAVPAGLAETSLYGRATAS</sequence>
<dbReference type="Proteomes" id="UP000054851">
    <property type="component" value="Unassembled WGS sequence"/>
</dbReference>
<organism evidence="2 3">
    <name type="scientific">Caballeronia hypogeia</name>
    <dbReference type="NCBI Taxonomy" id="1777140"/>
    <lineage>
        <taxon>Bacteria</taxon>
        <taxon>Pseudomonadati</taxon>
        <taxon>Pseudomonadota</taxon>
        <taxon>Betaproteobacteria</taxon>
        <taxon>Burkholderiales</taxon>
        <taxon>Burkholderiaceae</taxon>
        <taxon>Caballeronia</taxon>
    </lineage>
</organism>
<evidence type="ECO:0000259" key="1">
    <source>
        <dbReference type="Pfam" id="PF10119"/>
    </source>
</evidence>
<keyword evidence="3" id="KW-1185">Reference proteome</keyword>
<feature type="domain" description="Methyltransferase regulatory" evidence="1">
    <location>
        <begin position="87"/>
        <end position="166"/>
    </location>
</feature>
<protein>
    <submittedName>
        <fullName evidence="2">Methyltransferase regulatory domain protein</fullName>
    </submittedName>
</protein>
<comment type="caution">
    <text evidence="2">The sequence shown here is derived from an EMBL/GenBank/DDBJ whole genome shotgun (WGS) entry which is preliminary data.</text>
</comment>
<gene>
    <name evidence="2" type="ORF">AWB79_04314</name>
</gene>
<dbReference type="STRING" id="1777140.AWB79_04314"/>
<keyword evidence="2" id="KW-0489">Methyltransferase</keyword>
<evidence type="ECO:0000313" key="2">
    <source>
        <dbReference type="EMBL" id="SAK74074.1"/>
    </source>
</evidence>
<evidence type="ECO:0000313" key="3">
    <source>
        <dbReference type="Proteomes" id="UP000054851"/>
    </source>
</evidence>
<dbReference type="AlphaFoldDB" id="A0A158BVF2"/>
<dbReference type="GO" id="GO:0032259">
    <property type="term" value="P:methylation"/>
    <property type="evidence" value="ECO:0007669"/>
    <property type="project" value="UniProtKB-KW"/>
</dbReference>
<proteinExistence type="predicted"/>
<dbReference type="Pfam" id="PF10119">
    <property type="entry name" value="MethyTransf_Reg"/>
    <property type="match status" value="1"/>
</dbReference>
<reference evidence="2" key="1">
    <citation type="submission" date="2016-01" db="EMBL/GenBank/DDBJ databases">
        <authorList>
            <person name="Peeters C."/>
        </authorList>
    </citation>
    <scope>NUCLEOTIDE SEQUENCE</scope>
    <source>
        <strain evidence="2">LMG 29322</strain>
    </source>
</reference>
<name>A0A158BVF2_9BURK</name>
<dbReference type="EMBL" id="FCOA02000015">
    <property type="protein sequence ID" value="SAK74074.1"/>
    <property type="molecule type" value="Genomic_DNA"/>
</dbReference>
<accession>A0A158BVF2</accession>
<dbReference type="GO" id="GO:0008168">
    <property type="term" value="F:methyltransferase activity"/>
    <property type="evidence" value="ECO:0007669"/>
    <property type="project" value="UniProtKB-KW"/>
</dbReference>